<name>A0A9Q0G597_9ROSI</name>
<dbReference type="AlphaFoldDB" id="A0A9Q0G597"/>
<sequence length="122" mass="13207">MIKAEKLLATGTKPILWASCLVAVFIGSLPHENIDGNPVPTLVVFNRHPSLFHALVICDVLAFTASFFALRIGYQSRIGKLCGCCSWVSIASAFWLAVYALFCDGFDGLGWGLSSRLELAAQ</sequence>
<feature type="transmembrane region" description="Helical" evidence="1">
    <location>
        <begin position="12"/>
        <end position="31"/>
    </location>
</feature>
<dbReference type="EMBL" id="JAKUCV010002230">
    <property type="protein sequence ID" value="KAJ4843458.1"/>
    <property type="molecule type" value="Genomic_DNA"/>
</dbReference>
<proteinExistence type="predicted"/>
<gene>
    <name evidence="2" type="ORF">Tsubulata_041690</name>
</gene>
<dbReference type="Proteomes" id="UP001141552">
    <property type="component" value="Unassembled WGS sequence"/>
</dbReference>
<keyword evidence="1" id="KW-0812">Transmembrane</keyword>
<evidence type="ECO:0000313" key="3">
    <source>
        <dbReference type="Proteomes" id="UP001141552"/>
    </source>
</evidence>
<feature type="transmembrane region" description="Helical" evidence="1">
    <location>
        <begin position="51"/>
        <end position="74"/>
    </location>
</feature>
<protein>
    <submittedName>
        <fullName evidence="2">Uncharacterized protein</fullName>
    </submittedName>
</protein>
<accession>A0A9Q0G597</accession>
<keyword evidence="3" id="KW-1185">Reference proteome</keyword>
<keyword evidence="1" id="KW-0472">Membrane</keyword>
<feature type="transmembrane region" description="Helical" evidence="1">
    <location>
        <begin position="81"/>
        <end position="102"/>
    </location>
</feature>
<reference evidence="2" key="2">
    <citation type="journal article" date="2023" name="Plants (Basel)">
        <title>Annotation of the Turnera subulata (Passifloraceae) Draft Genome Reveals the S-Locus Evolved after the Divergence of Turneroideae from Passifloroideae in a Stepwise Manner.</title>
        <authorList>
            <person name="Henning P.M."/>
            <person name="Roalson E.H."/>
            <person name="Mir W."/>
            <person name="McCubbin A.G."/>
            <person name="Shore J.S."/>
        </authorList>
    </citation>
    <scope>NUCLEOTIDE SEQUENCE</scope>
    <source>
        <strain evidence="2">F60SS</strain>
    </source>
</reference>
<dbReference type="OrthoDB" id="1716910at2759"/>
<evidence type="ECO:0000256" key="1">
    <source>
        <dbReference type="SAM" id="Phobius"/>
    </source>
</evidence>
<reference evidence="2" key="1">
    <citation type="submission" date="2022-02" db="EMBL/GenBank/DDBJ databases">
        <authorList>
            <person name="Henning P.M."/>
            <person name="McCubbin A.G."/>
            <person name="Shore J.S."/>
        </authorList>
    </citation>
    <scope>NUCLEOTIDE SEQUENCE</scope>
    <source>
        <strain evidence="2">F60SS</strain>
        <tissue evidence="2">Leaves</tissue>
    </source>
</reference>
<evidence type="ECO:0000313" key="2">
    <source>
        <dbReference type="EMBL" id="KAJ4843458.1"/>
    </source>
</evidence>
<comment type="caution">
    <text evidence="2">The sequence shown here is derived from an EMBL/GenBank/DDBJ whole genome shotgun (WGS) entry which is preliminary data.</text>
</comment>
<organism evidence="2 3">
    <name type="scientific">Turnera subulata</name>
    <dbReference type="NCBI Taxonomy" id="218843"/>
    <lineage>
        <taxon>Eukaryota</taxon>
        <taxon>Viridiplantae</taxon>
        <taxon>Streptophyta</taxon>
        <taxon>Embryophyta</taxon>
        <taxon>Tracheophyta</taxon>
        <taxon>Spermatophyta</taxon>
        <taxon>Magnoliopsida</taxon>
        <taxon>eudicotyledons</taxon>
        <taxon>Gunneridae</taxon>
        <taxon>Pentapetalae</taxon>
        <taxon>rosids</taxon>
        <taxon>fabids</taxon>
        <taxon>Malpighiales</taxon>
        <taxon>Passifloraceae</taxon>
        <taxon>Turnera</taxon>
    </lineage>
</organism>
<keyword evidence="1" id="KW-1133">Transmembrane helix</keyword>